<dbReference type="SMART" id="SM00873">
    <property type="entry name" value="B3_4"/>
    <property type="match status" value="1"/>
</dbReference>
<dbReference type="GO" id="GO:0003723">
    <property type="term" value="F:RNA binding"/>
    <property type="evidence" value="ECO:0007669"/>
    <property type="project" value="InterPro"/>
</dbReference>
<accession>A0AA52EHW7</accession>
<reference evidence="2" key="1">
    <citation type="submission" date="2023-04" db="EMBL/GenBank/DDBJ databases">
        <title>Complete genome sequence of Temperatibacter marinus.</title>
        <authorList>
            <person name="Rong J.-C."/>
            <person name="Yi M.-L."/>
            <person name="Zhao Q."/>
        </authorList>
    </citation>
    <scope>NUCLEOTIDE SEQUENCE</scope>
    <source>
        <strain evidence="2">NBRC 110045</strain>
    </source>
</reference>
<dbReference type="GO" id="GO:0004826">
    <property type="term" value="F:phenylalanine-tRNA ligase activity"/>
    <property type="evidence" value="ECO:0007669"/>
    <property type="project" value="InterPro"/>
</dbReference>
<dbReference type="Proteomes" id="UP001268683">
    <property type="component" value="Chromosome"/>
</dbReference>
<proteinExistence type="predicted"/>
<keyword evidence="3" id="KW-1185">Reference proteome</keyword>
<dbReference type="Pfam" id="PF03483">
    <property type="entry name" value="B3_4"/>
    <property type="match status" value="1"/>
</dbReference>
<gene>
    <name evidence="2" type="ORF">QGN29_06095</name>
</gene>
<name>A0AA52EHW7_9PROT</name>
<dbReference type="PANTHER" id="PTHR39209:SF2">
    <property type="entry name" value="CYTOPLASMIC PROTEIN"/>
    <property type="match status" value="1"/>
</dbReference>
<dbReference type="InterPro" id="IPR005146">
    <property type="entry name" value="B3/B4_tRNA-bd"/>
</dbReference>
<evidence type="ECO:0000259" key="1">
    <source>
        <dbReference type="SMART" id="SM00873"/>
    </source>
</evidence>
<dbReference type="PANTHER" id="PTHR39209">
    <property type="match status" value="1"/>
</dbReference>
<sequence length="230" mass="25125">MQILVDQKFQSLGFAVHLGAIHFPVQVTESPAGLVESLQAEAESRQAEMMGEAASSDPIIASIREAFKICGKDPSRYRPSSEALLRRVMSGKDLYFINNVVDAANLLSLGTGLPVGCYDIDQINGDITLRVGTENETYEGVGRGSINLEGLPLLADDQGPFGTPYSDSLRTSVTETTTNFLLILFGLNIEVDYLEQIADAADLIYSQYCIPEDKLAELENELEEDQLNEV</sequence>
<dbReference type="AlphaFoldDB" id="A0AA52EHW7"/>
<evidence type="ECO:0000313" key="2">
    <source>
        <dbReference type="EMBL" id="WND03943.1"/>
    </source>
</evidence>
<keyword evidence="2" id="KW-0436">Ligase</keyword>
<dbReference type="RefSeq" id="WP_310799808.1">
    <property type="nucleotide sequence ID" value="NZ_CP123872.1"/>
</dbReference>
<dbReference type="InterPro" id="IPR020825">
    <property type="entry name" value="Phe-tRNA_synthase-like_B3/B4"/>
</dbReference>
<dbReference type="SUPFAM" id="SSF56037">
    <property type="entry name" value="PheT/TilS domain"/>
    <property type="match status" value="1"/>
</dbReference>
<organism evidence="2 3">
    <name type="scientific">Temperatibacter marinus</name>
    <dbReference type="NCBI Taxonomy" id="1456591"/>
    <lineage>
        <taxon>Bacteria</taxon>
        <taxon>Pseudomonadati</taxon>
        <taxon>Pseudomonadota</taxon>
        <taxon>Alphaproteobacteria</taxon>
        <taxon>Kordiimonadales</taxon>
        <taxon>Temperatibacteraceae</taxon>
        <taxon>Temperatibacter</taxon>
    </lineage>
</organism>
<dbReference type="Gene3D" id="3.50.40.10">
    <property type="entry name" value="Phenylalanyl-trna Synthetase, Chain B, domain 3"/>
    <property type="match status" value="1"/>
</dbReference>
<evidence type="ECO:0000313" key="3">
    <source>
        <dbReference type="Proteomes" id="UP001268683"/>
    </source>
</evidence>
<protein>
    <submittedName>
        <fullName evidence="2">Phenylalanine--tRNA ligase beta subunit-related protein</fullName>
    </submittedName>
</protein>
<dbReference type="KEGG" id="tmk:QGN29_06095"/>
<feature type="domain" description="B3/B4 tRNA-binding" evidence="1">
    <location>
        <begin position="61"/>
        <end position="199"/>
    </location>
</feature>
<dbReference type="EMBL" id="CP123872">
    <property type="protein sequence ID" value="WND03943.1"/>
    <property type="molecule type" value="Genomic_DNA"/>
</dbReference>